<keyword evidence="3" id="KW-0805">Transcription regulation</keyword>
<dbReference type="SMR" id="A0A1I7S032"/>
<feature type="compositionally biased region" description="Polar residues" evidence="7">
    <location>
        <begin position="544"/>
        <end position="553"/>
    </location>
</feature>
<evidence type="ECO:0000256" key="4">
    <source>
        <dbReference type="ARBA" id="ARBA00023125"/>
    </source>
</evidence>
<dbReference type="GO" id="GO:0000977">
    <property type="term" value="F:RNA polymerase II transcription regulatory region sequence-specific DNA binding"/>
    <property type="evidence" value="ECO:0007669"/>
    <property type="project" value="TreeGrafter"/>
</dbReference>
<dbReference type="GO" id="GO:0005634">
    <property type="term" value="C:nucleus"/>
    <property type="evidence" value="ECO:0007669"/>
    <property type="project" value="UniProtKB-SubCell"/>
</dbReference>
<feature type="region of interest" description="Disordered" evidence="7">
    <location>
        <begin position="283"/>
        <end position="306"/>
    </location>
</feature>
<gene>
    <name evidence="9" type="ORF">BXYJ_LOCUS7027</name>
</gene>
<accession>A0A1I7S032</accession>
<evidence type="ECO:0000256" key="6">
    <source>
        <dbReference type="ARBA" id="ARBA00023242"/>
    </source>
</evidence>
<keyword evidence="12" id="KW-1185">Reference proteome</keyword>
<name>A0A1I7S032_BURXY</name>
<dbReference type="GO" id="GO:0000981">
    <property type="term" value="F:DNA-binding transcription factor activity, RNA polymerase II-specific"/>
    <property type="evidence" value="ECO:0007669"/>
    <property type="project" value="TreeGrafter"/>
</dbReference>
<feature type="compositionally biased region" description="Acidic residues" evidence="7">
    <location>
        <begin position="530"/>
        <end position="543"/>
    </location>
</feature>
<dbReference type="eggNOG" id="KOG3811">
    <property type="taxonomic scope" value="Eukaryota"/>
</dbReference>
<keyword evidence="4" id="KW-0238">DNA-binding</keyword>
<evidence type="ECO:0000256" key="2">
    <source>
        <dbReference type="ARBA" id="ARBA00007770"/>
    </source>
</evidence>
<dbReference type="WBParaSite" id="BXY_0635500.1">
    <property type="protein sequence ID" value="BXY_0635500.1"/>
    <property type="gene ID" value="BXY_0635500"/>
</dbReference>
<feature type="domain" description="Transcription factor AP-2 C-terminal" evidence="8">
    <location>
        <begin position="62"/>
        <end position="247"/>
    </location>
</feature>
<reference evidence="10" key="2">
    <citation type="submission" date="2020-08" db="EMBL/GenBank/DDBJ databases">
        <authorList>
            <person name="Kikuchi T."/>
        </authorList>
    </citation>
    <scope>NUCLEOTIDE SEQUENCE</scope>
    <source>
        <strain evidence="9">Ka4C1</strain>
    </source>
</reference>
<dbReference type="PANTHER" id="PTHR10812">
    <property type="entry name" value="TRANSCRIPTION FACTOR AP-2"/>
    <property type="match status" value="1"/>
</dbReference>
<dbReference type="EMBL" id="CAJFCV020000003">
    <property type="protein sequence ID" value="CAG9109052.1"/>
    <property type="molecule type" value="Genomic_DNA"/>
</dbReference>
<evidence type="ECO:0000256" key="1">
    <source>
        <dbReference type="ARBA" id="ARBA00004123"/>
    </source>
</evidence>
<evidence type="ECO:0000259" key="8">
    <source>
        <dbReference type="Pfam" id="PF03299"/>
    </source>
</evidence>
<dbReference type="PRINTS" id="PR01748">
    <property type="entry name" value="AP2TNSCPFCT"/>
</dbReference>
<evidence type="ECO:0000313" key="10">
    <source>
        <dbReference type="EMBL" id="CAG9109052.1"/>
    </source>
</evidence>
<dbReference type="AlphaFoldDB" id="A0A1I7S032"/>
<keyword evidence="6" id="KW-0539">Nucleus</keyword>
<evidence type="ECO:0000313" key="12">
    <source>
        <dbReference type="Proteomes" id="UP000659654"/>
    </source>
</evidence>
<sequence length="650" mass="72990">MSEIQVPPSEGLSYNVFTAEDEYNEKLAQAENAEMMDRMRAAACVRELTGNLTQEYNPSEIFCHVPGRLTLLTTGTRYQVSLGEIERRIYGPECLNASFLSGILRKAKNKNVGKELRDKLSRKGLELQPGRRKSASPTCFTALVEAEARQMAIDFGDLINTYYPQDHAAAYLLDSVPSQYSQESVRNELIAARMIIRRLIDFHIREDIAAQYTESMDFPMSDFSNMTHKFGSKAFNYVMIAIDQILDTAMRTNINRIPEEDMQGGSESAPQMTMSCVPVNADEVTQSGDQGSPGALPSVNSQGRQKVNDFSPKFGPLPREPVSPQCLPAFGRSRIFGDPAIQRMMANQFHNIDERTGAVYYSGSQNAFAIPREAHSQTNKSPPTVRRCENMRAATSMKKVNSKMNQNAEQQLQRKRAFSENVHEITFKKSFSLKAPVSPKSTQLVVHQHLHRGRDGFRYIREPYILLEDGGFQSAPSTVNFSPHSSSSTICLGESPEKESVVWRGMDHLPVENEANLPESSKEVQSYADFDSEKDGDVEEGEQSTEVLNDTSPLQPVEYQEKEQTLNSLKSDNPDESQLVADAFFDPLGFDEEDRNNENREKSLEFEQELIEKGGESPFLDRGEMEPGMAIMENNSSQELPTADSEIYFM</sequence>
<dbReference type="EMBL" id="CAJFDI010000003">
    <property type="protein sequence ID" value="CAD5222059.1"/>
    <property type="molecule type" value="Genomic_DNA"/>
</dbReference>
<comment type="similarity">
    <text evidence="2">Belongs to the AP-2 family.</text>
</comment>
<reference evidence="13" key="1">
    <citation type="submission" date="2016-11" db="UniProtKB">
        <authorList>
            <consortium name="WormBaseParasite"/>
        </authorList>
    </citation>
    <scope>IDENTIFICATION</scope>
</reference>
<feature type="region of interest" description="Disordered" evidence="7">
    <location>
        <begin position="513"/>
        <end position="553"/>
    </location>
</feature>
<dbReference type="InterPro" id="IPR013854">
    <property type="entry name" value="TF_AP2_C"/>
</dbReference>
<dbReference type="InterPro" id="IPR004979">
    <property type="entry name" value="TF_AP2"/>
</dbReference>
<evidence type="ECO:0000313" key="13">
    <source>
        <dbReference type="WBParaSite" id="BXY_0635500.1"/>
    </source>
</evidence>
<evidence type="ECO:0000256" key="3">
    <source>
        <dbReference type="ARBA" id="ARBA00023015"/>
    </source>
</evidence>
<evidence type="ECO:0000256" key="5">
    <source>
        <dbReference type="ARBA" id="ARBA00023163"/>
    </source>
</evidence>
<dbReference type="Proteomes" id="UP000582659">
    <property type="component" value="Unassembled WGS sequence"/>
</dbReference>
<dbReference type="Proteomes" id="UP000659654">
    <property type="component" value="Unassembled WGS sequence"/>
</dbReference>
<evidence type="ECO:0000313" key="9">
    <source>
        <dbReference type="EMBL" id="CAD5222059.1"/>
    </source>
</evidence>
<organism evidence="11 13">
    <name type="scientific">Bursaphelenchus xylophilus</name>
    <name type="common">Pinewood nematode worm</name>
    <name type="synonym">Aphelenchoides xylophilus</name>
    <dbReference type="NCBI Taxonomy" id="6326"/>
    <lineage>
        <taxon>Eukaryota</taxon>
        <taxon>Metazoa</taxon>
        <taxon>Ecdysozoa</taxon>
        <taxon>Nematoda</taxon>
        <taxon>Chromadorea</taxon>
        <taxon>Rhabditida</taxon>
        <taxon>Tylenchina</taxon>
        <taxon>Tylenchomorpha</taxon>
        <taxon>Aphelenchoidea</taxon>
        <taxon>Aphelenchoididae</taxon>
        <taxon>Bursaphelenchus</taxon>
    </lineage>
</organism>
<dbReference type="OrthoDB" id="10618542at2759"/>
<evidence type="ECO:0000313" key="11">
    <source>
        <dbReference type="Proteomes" id="UP000095284"/>
    </source>
</evidence>
<keyword evidence="5" id="KW-0804">Transcription</keyword>
<evidence type="ECO:0000256" key="7">
    <source>
        <dbReference type="SAM" id="MobiDB-lite"/>
    </source>
</evidence>
<comment type="subcellular location">
    <subcellularLocation>
        <location evidence="1">Nucleus</location>
    </subcellularLocation>
</comment>
<dbReference type="Proteomes" id="UP000095284">
    <property type="component" value="Unplaced"/>
</dbReference>
<protein>
    <submittedName>
        <fullName evidence="9">(pine wood nematode) hypothetical protein</fullName>
    </submittedName>
    <submittedName>
        <fullName evidence="13">TF_AP-2 domain-containing protein</fullName>
    </submittedName>
</protein>
<proteinExistence type="inferred from homology"/>
<dbReference type="GO" id="GO:0042127">
    <property type="term" value="P:regulation of cell population proliferation"/>
    <property type="evidence" value="ECO:0007669"/>
    <property type="project" value="TreeGrafter"/>
</dbReference>
<dbReference type="Pfam" id="PF03299">
    <property type="entry name" value="TF_AP-2"/>
    <property type="match status" value="1"/>
</dbReference>
<dbReference type="PANTHER" id="PTHR10812:SF17">
    <property type="entry name" value="TRANSCRIPTION FACTOR AP-2, ISOFORM D"/>
    <property type="match status" value="1"/>
</dbReference>